<dbReference type="InterPro" id="IPR017441">
    <property type="entry name" value="Protein_kinase_ATP_BS"/>
</dbReference>
<dbReference type="Pfam" id="PF00069">
    <property type="entry name" value="Pkinase"/>
    <property type="match status" value="1"/>
</dbReference>
<dbReference type="InterPro" id="IPR011009">
    <property type="entry name" value="Kinase-like_dom_sf"/>
</dbReference>
<feature type="domain" description="Protein kinase" evidence="9">
    <location>
        <begin position="6"/>
        <end position="261"/>
    </location>
</feature>
<dbReference type="PANTHER" id="PTHR43289">
    <property type="entry name" value="MITOGEN-ACTIVATED PROTEIN KINASE KINASE KINASE 20-RELATED"/>
    <property type="match status" value="1"/>
</dbReference>
<keyword evidence="6 7" id="KW-0067">ATP-binding</keyword>
<dbReference type="RefSeq" id="WP_379580408.1">
    <property type="nucleotide sequence ID" value="NZ_JBHUFV010000068.1"/>
</dbReference>
<dbReference type="SUPFAM" id="SSF56112">
    <property type="entry name" value="Protein kinase-like (PK-like)"/>
    <property type="match status" value="1"/>
</dbReference>
<name>A0ABW4T9K3_9ACTN</name>
<evidence type="ECO:0000256" key="2">
    <source>
        <dbReference type="ARBA" id="ARBA00022527"/>
    </source>
</evidence>
<organism evidence="10 11">
    <name type="scientific">Nonomuraea mangrovi</name>
    <dbReference type="NCBI Taxonomy" id="2316207"/>
    <lineage>
        <taxon>Bacteria</taxon>
        <taxon>Bacillati</taxon>
        <taxon>Actinomycetota</taxon>
        <taxon>Actinomycetes</taxon>
        <taxon>Streptosporangiales</taxon>
        <taxon>Streptosporangiaceae</taxon>
        <taxon>Nonomuraea</taxon>
    </lineage>
</organism>
<reference evidence="11" key="1">
    <citation type="journal article" date="2019" name="Int. J. Syst. Evol. Microbiol.">
        <title>The Global Catalogue of Microorganisms (GCM) 10K type strain sequencing project: providing services to taxonomists for standard genome sequencing and annotation.</title>
        <authorList>
            <consortium name="The Broad Institute Genomics Platform"/>
            <consortium name="The Broad Institute Genome Sequencing Center for Infectious Disease"/>
            <person name="Wu L."/>
            <person name="Ma J."/>
        </authorList>
    </citation>
    <scope>NUCLEOTIDE SEQUENCE [LARGE SCALE GENOMIC DNA]</scope>
    <source>
        <strain evidence="11">ICMP 6774ER</strain>
    </source>
</reference>
<keyword evidence="5 10" id="KW-0418">Kinase</keyword>
<evidence type="ECO:0000256" key="7">
    <source>
        <dbReference type="PROSITE-ProRule" id="PRU10141"/>
    </source>
</evidence>
<gene>
    <name evidence="10" type="ORF">ACFSKW_43780</name>
</gene>
<evidence type="ECO:0000256" key="8">
    <source>
        <dbReference type="SAM" id="MobiDB-lite"/>
    </source>
</evidence>
<dbReference type="EMBL" id="JBHUFV010000068">
    <property type="protein sequence ID" value="MFD1938416.1"/>
    <property type="molecule type" value="Genomic_DNA"/>
</dbReference>
<keyword evidence="2" id="KW-0723">Serine/threonine-protein kinase</keyword>
<keyword evidence="4 7" id="KW-0547">Nucleotide-binding</keyword>
<keyword evidence="11" id="KW-1185">Reference proteome</keyword>
<dbReference type="PROSITE" id="PS00108">
    <property type="entry name" value="PROTEIN_KINASE_ST"/>
    <property type="match status" value="1"/>
</dbReference>
<evidence type="ECO:0000256" key="3">
    <source>
        <dbReference type="ARBA" id="ARBA00022679"/>
    </source>
</evidence>
<dbReference type="PROSITE" id="PS50011">
    <property type="entry name" value="PROTEIN_KINASE_DOM"/>
    <property type="match status" value="1"/>
</dbReference>
<feature type="compositionally biased region" description="Basic and acidic residues" evidence="8">
    <location>
        <begin position="420"/>
        <end position="431"/>
    </location>
</feature>
<evidence type="ECO:0000259" key="9">
    <source>
        <dbReference type="PROSITE" id="PS50011"/>
    </source>
</evidence>
<feature type="compositionally biased region" description="Basic residues" evidence="8">
    <location>
        <begin position="432"/>
        <end position="444"/>
    </location>
</feature>
<evidence type="ECO:0000256" key="5">
    <source>
        <dbReference type="ARBA" id="ARBA00022777"/>
    </source>
</evidence>
<accession>A0ABW4T9K3</accession>
<dbReference type="PANTHER" id="PTHR43289:SF6">
    <property type="entry name" value="SERINE_THREONINE-PROTEIN KINASE NEKL-3"/>
    <property type="match status" value="1"/>
</dbReference>
<evidence type="ECO:0000256" key="1">
    <source>
        <dbReference type="ARBA" id="ARBA00012513"/>
    </source>
</evidence>
<feature type="region of interest" description="Disordered" evidence="8">
    <location>
        <begin position="353"/>
        <end position="444"/>
    </location>
</feature>
<evidence type="ECO:0000313" key="11">
    <source>
        <dbReference type="Proteomes" id="UP001597368"/>
    </source>
</evidence>
<protein>
    <recommendedName>
        <fullName evidence="1">non-specific serine/threonine protein kinase</fullName>
        <ecNumber evidence="1">2.7.11.1</ecNumber>
    </recommendedName>
</protein>
<dbReference type="GO" id="GO:0016301">
    <property type="term" value="F:kinase activity"/>
    <property type="evidence" value="ECO:0007669"/>
    <property type="project" value="UniProtKB-KW"/>
</dbReference>
<feature type="region of interest" description="Disordered" evidence="8">
    <location>
        <begin position="267"/>
        <end position="330"/>
    </location>
</feature>
<keyword evidence="3" id="KW-0808">Transferase</keyword>
<evidence type="ECO:0000313" key="10">
    <source>
        <dbReference type="EMBL" id="MFD1938416.1"/>
    </source>
</evidence>
<sequence>MLAGRYRLLAEVGRGGMGRVWRAHDELLDREVAIKEVVLAGSPAPQHEVLVARTMREARMAARLSHPNIAAVYDVVPADGRPWIVMQLVRAPSLAQVIAERGPLPVSAVVRIGLEVLAALRAAHACGVVHRDVKPANILVTGDRHAIVTDFGLATRVDDEAQLTQANLVVGTPAYIAPERVKGGPTMPPADLWSLGATLYAAVEGRAPFVHSSEMATLAAVLTSGPAPFRRAGPLAPIIAGLLEKDPARRTDAASAEEQLLRVSALSGQGPEATGAQAAVRPDPTAPARGLAVHDGGLRAGGRPGGGLGRRPAHGRRTPRPVPGPPAAHWRRTAAVTAAGLIVSALAAAWAVSGSGGAGPMGSAESDSRSAQRTASVMQAVPVVEERRAAPSTRDHRGDARPAPVPVAATDAGTSSKPATKAEPKKAESKKGKLKHGNGHGHKR</sequence>
<evidence type="ECO:0000256" key="4">
    <source>
        <dbReference type="ARBA" id="ARBA00022741"/>
    </source>
</evidence>
<feature type="compositionally biased region" description="Basic and acidic residues" evidence="8">
    <location>
        <begin position="384"/>
        <end position="400"/>
    </location>
</feature>
<proteinExistence type="predicted"/>
<dbReference type="PROSITE" id="PS00107">
    <property type="entry name" value="PROTEIN_KINASE_ATP"/>
    <property type="match status" value="1"/>
</dbReference>
<dbReference type="Gene3D" id="3.30.200.20">
    <property type="entry name" value="Phosphorylase Kinase, domain 1"/>
    <property type="match status" value="1"/>
</dbReference>
<dbReference type="InterPro" id="IPR008271">
    <property type="entry name" value="Ser/Thr_kinase_AS"/>
</dbReference>
<dbReference type="EC" id="2.7.11.1" evidence="1"/>
<dbReference type="Proteomes" id="UP001597368">
    <property type="component" value="Unassembled WGS sequence"/>
</dbReference>
<dbReference type="SMART" id="SM00220">
    <property type="entry name" value="S_TKc"/>
    <property type="match status" value="1"/>
</dbReference>
<feature type="binding site" evidence="7">
    <location>
        <position position="35"/>
    </location>
    <ligand>
        <name>ATP</name>
        <dbReference type="ChEBI" id="CHEBI:30616"/>
    </ligand>
</feature>
<feature type="compositionally biased region" description="Gly residues" evidence="8">
    <location>
        <begin position="298"/>
        <end position="309"/>
    </location>
</feature>
<comment type="caution">
    <text evidence="10">The sequence shown here is derived from an EMBL/GenBank/DDBJ whole genome shotgun (WGS) entry which is preliminary data.</text>
</comment>
<dbReference type="InterPro" id="IPR000719">
    <property type="entry name" value="Prot_kinase_dom"/>
</dbReference>
<dbReference type="CDD" id="cd14014">
    <property type="entry name" value="STKc_PknB_like"/>
    <property type="match status" value="1"/>
</dbReference>
<dbReference type="Gene3D" id="1.10.510.10">
    <property type="entry name" value="Transferase(Phosphotransferase) domain 1"/>
    <property type="match status" value="1"/>
</dbReference>
<evidence type="ECO:0000256" key="6">
    <source>
        <dbReference type="ARBA" id="ARBA00022840"/>
    </source>
</evidence>